<keyword evidence="2" id="KW-1185">Reference proteome</keyword>
<keyword evidence="1" id="KW-0378">Hydrolase</keyword>
<name>A0A6B3P355_9PSED</name>
<dbReference type="SUPFAM" id="SSF101386">
    <property type="entry name" value="all-alpha NTP pyrophosphatases"/>
    <property type="match status" value="1"/>
</dbReference>
<reference evidence="1 2" key="1">
    <citation type="submission" date="2020-02" db="EMBL/GenBank/DDBJ databases">
        <title>Broccoli isolated Pseudomonas sp.</title>
        <authorList>
            <person name="Fujikawa T."/>
            <person name="Sawada H."/>
        </authorList>
    </citation>
    <scope>NUCLEOTIDE SEQUENCE [LARGE SCALE GENOMIC DNA]</scope>
    <source>
        <strain evidence="1 2">MAFF212427</strain>
    </source>
</reference>
<gene>
    <name evidence="1" type="ORF">G3436_26780</name>
</gene>
<protein>
    <submittedName>
        <fullName evidence="1">Nucleotide pyrophosphohydrolase</fullName>
    </submittedName>
</protein>
<dbReference type="GO" id="GO:0016787">
    <property type="term" value="F:hydrolase activity"/>
    <property type="evidence" value="ECO:0007669"/>
    <property type="project" value="UniProtKB-KW"/>
</dbReference>
<dbReference type="EMBL" id="JAAHBU010000632">
    <property type="protein sequence ID" value="NER66790.1"/>
    <property type="molecule type" value="Genomic_DNA"/>
</dbReference>
<dbReference type="AlphaFoldDB" id="A0A6B3P355"/>
<organism evidence="1 2">
    <name type="scientific">Pseudomonas brassicae</name>
    <dbReference type="NCBI Taxonomy" id="2708063"/>
    <lineage>
        <taxon>Bacteria</taxon>
        <taxon>Pseudomonadati</taxon>
        <taxon>Pseudomonadota</taxon>
        <taxon>Gammaproteobacteria</taxon>
        <taxon>Pseudomonadales</taxon>
        <taxon>Pseudomonadaceae</taxon>
        <taxon>Pseudomonas</taxon>
    </lineage>
</organism>
<proteinExistence type="predicted"/>
<evidence type="ECO:0000313" key="2">
    <source>
        <dbReference type="Proteomes" id="UP000482634"/>
    </source>
</evidence>
<evidence type="ECO:0000313" key="1">
    <source>
        <dbReference type="EMBL" id="NER66790.1"/>
    </source>
</evidence>
<feature type="non-terminal residue" evidence="1">
    <location>
        <position position="29"/>
    </location>
</feature>
<dbReference type="Proteomes" id="UP000482634">
    <property type="component" value="Unassembled WGS sequence"/>
</dbReference>
<accession>A0A6B3P355</accession>
<comment type="caution">
    <text evidence="1">The sequence shown here is derived from an EMBL/GenBank/DDBJ whole genome shotgun (WGS) entry which is preliminary data.</text>
</comment>
<sequence length="29" mass="3465">MNLQELTTRLHTIRDNNTWRGFHSPKNLA</sequence>